<dbReference type="InterPro" id="IPR029052">
    <property type="entry name" value="Metallo-depent_PP-like"/>
</dbReference>
<comment type="caution">
    <text evidence="2">The sequence shown here is derived from an EMBL/GenBank/DDBJ whole genome shotgun (WGS) entry which is preliminary data.</text>
</comment>
<dbReference type="InterPro" id="IPR004843">
    <property type="entry name" value="Calcineurin-like_PHP"/>
</dbReference>
<evidence type="ECO:0000313" key="3">
    <source>
        <dbReference type="Proteomes" id="UP001519503"/>
    </source>
</evidence>
<dbReference type="NCBIfam" id="TIGR03729">
    <property type="entry name" value="acc_ester"/>
    <property type="match status" value="1"/>
</dbReference>
<dbReference type="RefSeq" id="WP_213820471.1">
    <property type="nucleotide sequence ID" value="NZ_JAAMFL010000001.1"/>
</dbReference>
<reference evidence="2 3" key="1">
    <citation type="submission" date="2020-02" db="EMBL/GenBank/DDBJ databases">
        <title>Fructobacillus sp. isolated from paper mulberry of Taiwan.</title>
        <authorList>
            <person name="Lin S.-T."/>
        </authorList>
    </citation>
    <scope>NUCLEOTIDE SEQUENCE [LARGE SCALE GENOMIC DNA]</scope>
    <source>
        <strain evidence="2 3">S1-1</strain>
    </source>
</reference>
<dbReference type="Proteomes" id="UP001519503">
    <property type="component" value="Unassembled WGS sequence"/>
</dbReference>
<evidence type="ECO:0000259" key="1">
    <source>
        <dbReference type="Pfam" id="PF00149"/>
    </source>
</evidence>
<dbReference type="Pfam" id="PF00149">
    <property type="entry name" value="Metallophos"/>
    <property type="match status" value="1"/>
</dbReference>
<dbReference type="SUPFAM" id="SSF56300">
    <property type="entry name" value="Metallo-dependent phosphatases"/>
    <property type="match status" value="1"/>
</dbReference>
<dbReference type="EMBL" id="JAAMFL010000001">
    <property type="protein sequence ID" value="MBS9336980.1"/>
    <property type="molecule type" value="Genomic_DNA"/>
</dbReference>
<accession>A0ABS5QWN4</accession>
<organism evidence="2 3">
    <name type="scientific">Fructobacillus parabroussonetiae</name>
    <dbReference type="NCBI Taxonomy" id="2713174"/>
    <lineage>
        <taxon>Bacteria</taxon>
        <taxon>Bacillati</taxon>
        <taxon>Bacillota</taxon>
        <taxon>Bacilli</taxon>
        <taxon>Lactobacillales</taxon>
        <taxon>Lactobacillaceae</taxon>
        <taxon>Fructobacillus</taxon>
    </lineage>
</organism>
<dbReference type="PANTHER" id="PTHR37844:SF2">
    <property type="entry name" value="SER_THR PROTEIN PHOSPHATASE SUPERFAMILY (AFU_ORTHOLOGUE AFUA_1G14840)"/>
    <property type="match status" value="1"/>
</dbReference>
<feature type="domain" description="Calcineurin-like phosphoesterase" evidence="1">
    <location>
        <begin position="1"/>
        <end position="225"/>
    </location>
</feature>
<name>A0ABS5QWN4_9LACO</name>
<dbReference type="Gene3D" id="3.60.21.10">
    <property type="match status" value="1"/>
</dbReference>
<evidence type="ECO:0000313" key="2">
    <source>
        <dbReference type="EMBL" id="MBS9336980.1"/>
    </source>
</evidence>
<gene>
    <name evidence="2" type="ORF">G6R30_00660</name>
</gene>
<dbReference type="InterPro" id="IPR022302">
    <property type="entry name" value="Phosphoesterase_putative"/>
</dbReference>
<proteinExistence type="predicted"/>
<keyword evidence="3" id="KW-1185">Reference proteome</keyword>
<protein>
    <submittedName>
        <fullName evidence="2">Phosphohydrolase</fullName>
    </submittedName>
</protein>
<sequence length="270" mass="31342">MRLAVISDLHLDINQINEEDALNEMAQFLLNQQIGVFVLAGDTYNHLKDTAAFAEKLSARLSPVTKVYYLAGNHEMGDKTPDQVLESPLDAHYLHRKSLDIGDYRLIGNNGWYDYSFDDGRHDEALIHRFKQSFWYDRRIEEVLSDNSRAARSAKQIQEAVLTAKAAGQKPIMITHFSNDQQLIDQLPFSRPELTVLKAFLGSKKLGQQLIDLQVPILVSGHVHWQQEPHRVQQTTFYNVSLGYRTRRIHEWRQGDFFQEWRERLLILDL</sequence>
<dbReference type="PANTHER" id="PTHR37844">
    <property type="entry name" value="SER/THR PROTEIN PHOSPHATASE SUPERFAMILY (AFU_ORTHOLOGUE AFUA_1G14840)"/>
    <property type="match status" value="1"/>
</dbReference>